<feature type="region of interest" description="Disordered" evidence="1">
    <location>
        <begin position="59"/>
        <end position="83"/>
    </location>
</feature>
<name>A0A1V3WDM3_MYCKA</name>
<organism evidence="2 3">
    <name type="scientific">Mycobacterium kansasii</name>
    <dbReference type="NCBI Taxonomy" id="1768"/>
    <lineage>
        <taxon>Bacteria</taxon>
        <taxon>Bacillati</taxon>
        <taxon>Actinomycetota</taxon>
        <taxon>Actinomycetes</taxon>
        <taxon>Mycobacteriales</taxon>
        <taxon>Mycobacteriaceae</taxon>
        <taxon>Mycobacterium</taxon>
    </lineage>
</organism>
<dbReference type="AlphaFoldDB" id="A0A1V3WDM3"/>
<accession>A0A1V3WDM3</accession>
<reference evidence="2 3" key="1">
    <citation type="submission" date="2017-02" db="EMBL/GenBank/DDBJ databases">
        <title>Complete genome sequences of Mycobacterium kansasii strains isolated from rhesus macaques.</title>
        <authorList>
            <person name="Panda A."/>
            <person name="Nagaraj S."/>
            <person name="Zhao X."/>
            <person name="Tettelin H."/>
            <person name="Detolla L.J."/>
        </authorList>
    </citation>
    <scope>NUCLEOTIDE SEQUENCE [LARGE SCALE GENOMIC DNA]</scope>
    <source>
        <strain evidence="2 3">11-3813</strain>
    </source>
</reference>
<sequence>MQAGATLLHVWDIVRHSYSSRSDRVRSGASRRIRRSAPMLEVRPWRILNGIPGRATCSYGAPNRLRPKWPTAGGNRPGDCRQR</sequence>
<comment type="caution">
    <text evidence="2">The sequence shown here is derived from an EMBL/GenBank/DDBJ whole genome shotgun (WGS) entry which is preliminary data.</text>
</comment>
<evidence type="ECO:0000313" key="2">
    <source>
        <dbReference type="EMBL" id="OOK64878.1"/>
    </source>
</evidence>
<proteinExistence type="predicted"/>
<gene>
    <name evidence="2" type="ORF">BZL30_8888</name>
</gene>
<evidence type="ECO:0000256" key="1">
    <source>
        <dbReference type="SAM" id="MobiDB-lite"/>
    </source>
</evidence>
<protein>
    <submittedName>
        <fullName evidence="2">Uncharacterized protein</fullName>
    </submittedName>
</protein>
<dbReference type="Proteomes" id="UP000189229">
    <property type="component" value="Unassembled WGS sequence"/>
</dbReference>
<evidence type="ECO:0000313" key="3">
    <source>
        <dbReference type="Proteomes" id="UP000189229"/>
    </source>
</evidence>
<dbReference type="EMBL" id="MVBM01000011">
    <property type="protein sequence ID" value="OOK64878.1"/>
    <property type="molecule type" value="Genomic_DNA"/>
</dbReference>